<dbReference type="Proteomes" id="UP000008204">
    <property type="component" value="Chromosome"/>
</dbReference>
<proteinExistence type="predicted"/>
<dbReference type="EMBL" id="CP001287">
    <property type="protein sequence ID" value="ACK67825.1"/>
    <property type="molecule type" value="Genomic_DNA"/>
</dbReference>
<dbReference type="STRING" id="41431.PCC8801_3876"/>
<evidence type="ECO:0008006" key="3">
    <source>
        <dbReference type="Google" id="ProtNLM"/>
    </source>
</evidence>
<evidence type="ECO:0000313" key="2">
    <source>
        <dbReference type="Proteomes" id="UP000008204"/>
    </source>
</evidence>
<name>B7K4B9_RIPO1</name>
<keyword evidence="2" id="KW-1185">Reference proteome</keyword>
<dbReference type="KEGG" id="cyp:PCC8801_3876"/>
<accession>B7K4B9</accession>
<evidence type="ECO:0000313" key="1">
    <source>
        <dbReference type="EMBL" id="ACK67825.1"/>
    </source>
</evidence>
<organism evidence="1 2">
    <name type="scientific">Rippkaea orientalis (strain PCC 8801 / RF-1)</name>
    <name type="common">Cyanothece sp. (strain PCC 8801)</name>
    <dbReference type="NCBI Taxonomy" id="41431"/>
    <lineage>
        <taxon>Bacteria</taxon>
        <taxon>Bacillati</taxon>
        <taxon>Cyanobacteriota</taxon>
        <taxon>Cyanophyceae</taxon>
        <taxon>Oscillatoriophycideae</taxon>
        <taxon>Chroococcales</taxon>
        <taxon>Aphanothecaceae</taxon>
        <taxon>Rippkaea</taxon>
        <taxon>Rippkaea orientalis</taxon>
    </lineage>
</organism>
<dbReference type="eggNOG" id="ENOG502ZATH">
    <property type="taxonomic scope" value="Bacteria"/>
</dbReference>
<dbReference type="HOGENOM" id="CLU_081266_0_0_3"/>
<gene>
    <name evidence="1" type="ordered locus">PCC8801_3876</name>
</gene>
<reference evidence="2" key="1">
    <citation type="journal article" date="2011" name="MBio">
        <title>Novel metabolic attributes of the genus Cyanothece, comprising a group of unicellular nitrogen-fixing Cyanobacteria.</title>
        <authorList>
            <person name="Bandyopadhyay A."/>
            <person name="Elvitigala T."/>
            <person name="Welsh E."/>
            <person name="Stockel J."/>
            <person name="Liberton M."/>
            <person name="Min H."/>
            <person name="Sherman L.A."/>
            <person name="Pakrasi H.B."/>
        </authorList>
    </citation>
    <scope>NUCLEOTIDE SEQUENCE [LARGE SCALE GENOMIC DNA]</scope>
    <source>
        <strain evidence="2">PCC 8801</strain>
    </source>
</reference>
<sequence>MYQKSILSKLVVLLYDPVTAFHRFQRGSLVHYIQDSLRELTQINNSSSVVNQKEIRVIGLRRTGNHAIIQWLAQQQSGIIWTLNNLPVNENPYRHRYEYPEKSDPPSLVQSLRTEAWGNFTPKDCIIYSYEDYSLEKVVSEQFEAKHDLYLGPSLERYDVLILRDPFNLFASRLKSEKIPVKHQGKTMADLWIEYAKEFLNETQYLKDNRKICINYNKWFCEEEYRREIAHQLELNFSNKGVNTVSHYGGGSSFDSKQFQGKANKMKVLERWQNFIDNPSYHKLISNKELIDYSERIFGYLPGTEIFYKSIQ</sequence>
<protein>
    <recommendedName>
        <fullName evidence="3">Sulfotransferase domain-containing protein</fullName>
    </recommendedName>
</protein>
<dbReference type="AlphaFoldDB" id="B7K4B9"/>
<dbReference type="RefSeq" id="WP_012597082.1">
    <property type="nucleotide sequence ID" value="NC_011726.1"/>
</dbReference>